<dbReference type="GO" id="GO:0043161">
    <property type="term" value="P:proteasome-mediated ubiquitin-dependent protein catabolic process"/>
    <property type="evidence" value="ECO:0007669"/>
    <property type="project" value="TreeGrafter"/>
</dbReference>
<evidence type="ECO:0000256" key="2">
    <source>
        <dbReference type="ARBA" id="ARBA00022771"/>
    </source>
</evidence>
<evidence type="ECO:0000313" key="7">
    <source>
        <dbReference type="RefSeq" id="XP_018453788.2"/>
    </source>
</evidence>
<dbReference type="InterPro" id="IPR001841">
    <property type="entry name" value="Znf_RING"/>
</dbReference>
<dbReference type="InterPro" id="IPR013083">
    <property type="entry name" value="Znf_RING/FYVE/PHD"/>
</dbReference>
<dbReference type="AlphaFoldDB" id="A0A6J0L1Q2"/>
<dbReference type="PROSITE" id="PS50089">
    <property type="entry name" value="ZF_RING_2"/>
    <property type="match status" value="1"/>
</dbReference>
<reference evidence="6" key="1">
    <citation type="journal article" date="2019" name="Database">
        <title>The radish genome database (RadishGD): an integrated information resource for radish genomics.</title>
        <authorList>
            <person name="Yu H.J."/>
            <person name="Baek S."/>
            <person name="Lee Y.J."/>
            <person name="Cho A."/>
            <person name="Mun J.H."/>
        </authorList>
    </citation>
    <scope>NUCLEOTIDE SEQUENCE [LARGE SCALE GENOMIC DNA]</scope>
    <source>
        <strain evidence="6">cv. WK10039</strain>
    </source>
</reference>
<dbReference type="GeneID" id="108824923"/>
<dbReference type="Gene3D" id="3.30.40.10">
    <property type="entry name" value="Zinc/RING finger domain, C3HC4 (zinc finger)"/>
    <property type="match status" value="1"/>
</dbReference>
<dbReference type="KEGG" id="rsz:108824923"/>
<dbReference type="GO" id="GO:0061630">
    <property type="term" value="F:ubiquitin protein ligase activity"/>
    <property type="evidence" value="ECO:0007669"/>
    <property type="project" value="TreeGrafter"/>
</dbReference>
<keyword evidence="1" id="KW-0479">Metal-binding</keyword>
<dbReference type="CDD" id="cd16454">
    <property type="entry name" value="RING-H2_PA-TM-RING"/>
    <property type="match status" value="1"/>
</dbReference>
<dbReference type="Proteomes" id="UP000504610">
    <property type="component" value="Chromosome 9"/>
</dbReference>
<dbReference type="PANTHER" id="PTHR22763">
    <property type="entry name" value="RING ZINC FINGER PROTEIN"/>
    <property type="match status" value="1"/>
</dbReference>
<dbReference type="SMART" id="SM00184">
    <property type="entry name" value="RING"/>
    <property type="match status" value="1"/>
</dbReference>
<dbReference type="GO" id="GO:0008270">
    <property type="term" value="F:zinc ion binding"/>
    <property type="evidence" value="ECO:0007669"/>
    <property type="project" value="UniProtKB-KW"/>
</dbReference>
<evidence type="ECO:0000256" key="1">
    <source>
        <dbReference type="ARBA" id="ARBA00022723"/>
    </source>
</evidence>
<sequence length="233" mass="26499">MNTPLVDFRVTQSRILSPSEGNGNSVTMIIDTKFYDVRENPTTGRRFFIGRSTLVYPPVYININLLSSSPSNIFQQLLWEQGIQDTNRLYLLSYLAKKISTAAISLGYGRNGFVMEIYCKVFYENVVVRSDHTSRDELLSSKAFLLRLVRLGSVGYTEETKGLKMETEPEPCSICLDNLISRDSNSKRGVPTRMTCSHVFHDGCLLEWLQRKNTCPLCRTVLYDRSTILNNGD</sequence>
<keyword evidence="6" id="KW-1185">Reference proteome</keyword>
<evidence type="ECO:0000313" key="6">
    <source>
        <dbReference type="Proteomes" id="UP000504610"/>
    </source>
</evidence>
<dbReference type="OrthoDB" id="4348522at2759"/>
<evidence type="ECO:0000259" key="5">
    <source>
        <dbReference type="PROSITE" id="PS50089"/>
    </source>
</evidence>
<evidence type="ECO:0000256" key="3">
    <source>
        <dbReference type="ARBA" id="ARBA00022833"/>
    </source>
</evidence>
<reference evidence="7" key="2">
    <citation type="submission" date="2025-08" db="UniProtKB">
        <authorList>
            <consortium name="RefSeq"/>
        </authorList>
    </citation>
    <scope>IDENTIFICATION</scope>
    <source>
        <tissue evidence="7">Leaf</tissue>
    </source>
</reference>
<accession>A0A6J0L1Q2</accession>
<feature type="domain" description="RING-type" evidence="5">
    <location>
        <begin position="172"/>
        <end position="219"/>
    </location>
</feature>
<keyword evidence="2 4" id="KW-0863">Zinc-finger</keyword>
<dbReference type="PANTHER" id="PTHR22763:SF192">
    <property type="entry name" value="RING-TYPE DOMAIN-CONTAINING PROTEIN"/>
    <property type="match status" value="1"/>
</dbReference>
<dbReference type="RefSeq" id="XP_018453788.2">
    <property type="nucleotide sequence ID" value="XM_018598286.2"/>
</dbReference>
<dbReference type="Pfam" id="PF13639">
    <property type="entry name" value="zf-RING_2"/>
    <property type="match status" value="1"/>
</dbReference>
<proteinExistence type="predicted"/>
<gene>
    <name evidence="7" type="primary">LOC108824923</name>
</gene>
<protein>
    <submittedName>
        <fullName evidence="7">Uncharacterized protein LOC108824923</fullName>
    </submittedName>
</protein>
<dbReference type="InterPro" id="IPR050731">
    <property type="entry name" value="HRD1_E3_ubiq-ligases"/>
</dbReference>
<name>A0A6J0L1Q2_RAPSA</name>
<evidence type="ECO:0000256" key="4">
    <source>
        <dbReference type="PROSITE-ProRule" id="PRU00175"/>
    </source>
</evidence>
<keyword evidence="3" id="KW-0862">Zinc</keyword>
<dbReference type="SUPFAM" id="SSF57850">
    <property type="entry name" value="RING/U-box"/>
    <property type="match status" value="1"/>
</dbReference>
<organism evidence="6 7">
    <name type="scientific">Raphanus sativus</name>
    <name type="common">Radish</name>
    <name type="synonym">Raphanus raphanistrum var. sativus</name>
    <dbReference type="NCBI Taxonomy" id="3726"/>
    <lineage>
        <taxon>Eukaryota</taxon>
        <taxon>Viridiplantae</taxon>
        <taxon>Streptophyta</taxon>
        <taxon>Embryophyta</taxon>
        <taxon>Tracheophyta</taxon>
        <taxon>Spermatophyta</taxon>
        <taxon>Magnoliopsida</taxon>
        <taxon>eudicotyledons</taxon>
        <taxon>Gunneridae</taxon>
        <taxon>Pentapetalae</taxon>
        <taxon>rosids</taxon>
        <taxon>malvids</taxon>
        <taxon>Brassicales</taxon>
        <taxon>Brassicaceae</taxon>
        <taxon>Brassiceae</taxon>
        <taxon>Raphanus</taxon>
    </lineage>
</organism>
<dbReference type="GO" id="GO:0012505">
    <property type="term" value="C:endomembrane system"/>
    <property type="evidence" value="ECO:0007669"/>
    <property type="project" value="TreeGrafter"/>
</dbReference>